<feature type="region of interest" description="Disordered" evidence="1">
    <location>
        <begin position="25"/>
        <end position="111"/>
    </location>
</feature>
<protein>
    <submittedName>
        <fullName evidence="3">Uncharacterized protein</fullName>
    </submittedName>
</protein>
<dbReference type="Proteomes" id="UP000254875">
    <property type="component" value="Unassembled WGS sequence"/>
</dbReference>
<feature type="compositionally biased region" description="Polar residues" evidence="1">
    <location>
        <begin position="68"/>
        <end position="99"/>
    </location>
</feature>
<organism evidence="3 4">
    <name type="scientific">Paraburkholderia lacunae</name>
    <dbReference type="NCBI Taxonomy" id="2211104"/>
    <lineage>
        <taxon>Bacteria</taxon>
        <taxon>Pseudomonadati</taxon>
        <taxon>Pseudomonadota</taxon>
        <taxon>Betaproteobacteria</taxon>
        <taxon>Burkholderiales</taxon>
        <taxon>Burkholderiaceae</taxon>
        <taxon>Paraburkholderia</taxon>
    </lineage>
</organism>
<evidence type="ECO:0000256" key="1">
    <source>
        <dbReference type="SAM" id="MobiDB-lite"/>
    </source>
</evidence>
<keyword evidence="2" id="KW-0732">Signal</keyword>
<comment type="caution">
    <text evidence="3">The sequence shown here is derived from an EMBL/GenBank/DDBJ whole genome shotgun (WGS) entry which is preliminary data.</text>
</comment>
<dbReference type="EMBL" id="QHKS01000001">
    <property type="protein sequence ID" value="RDK04598.1"/>
    <property type="molecule type" value="Genomic_DNA"/>
</dbReference>
<evidence type="ECO:0000313" key="4">
    <source>
        <dbReference type="Proteomes" id="UP000254875"/>
    </source>
</evidence>
<feature type="compositionally biased region" description="Low complexity" evidence="1">
    <location>
        <begin position="30"/>
        <end position="67"/>
    </location>
</feature>
<dbReference type="OrthoDB" id="8690161at2"/>
<feature type="signal peptide" evidence="2">
    <location>
        <begin position="1"/>
        <end position="20"/>
    </location>
</feature>
<name>A0A370NGC1_9BURK</name>
<accession>A0A370NGC1</accession>
<feature type="chain" id="PRO_5016886168" evidence="2">
    <location>
        <begin position="21"/>
        <end position="111"/>
    </location>
</feature>
<reference evidence="4" key="1">
    <citation type="submission" date="2018-05" db="EMBL/GenBank/DDBJ databases">
        <authorList>
            <person name="Feng T."/>
        </authorList>
    </citation>
    <scope>NUCLEOTIDE SEQUENCE [LARGE SCALE GENOMIC DNA]</scope>
    <source>
        <strain evidence="4">S27</strain>
    </source>
</reference>
<evidence type="ECO:0000313" key="3">
    <source>
        <dbReference type="EMBL" id="RDK04598.1"/>
    </source>
</evidence>
<dbReference type="AlphaFoldDB" id="A0A370NGC1"/>
<keyword evidence="4" id="KW-1185">Reference proteome</keyword>
<dbReference type="RefSeq" id="WP_115098957.1">
    <property type="nucleotide sequence ID" value="NZ_QHKS01000001.1"/>
</dbReference>
<evidence type="ECO:0000256" key="2">
    <source>
        <dbReference type="SAM" id="SignalP"/>
    </source>
</evidence>
<proteinExistence type="predicted"/>
<sequence>MKAKSIAVCCLCVISSTAFARGAGLGGGHSSYHSSSSGGHSSYHSSSSGGHSSYHSSSSGEHYVSGYTRSNGTYVSGHHQTNPNGTKYDNWSSKGNVNPYTGKKGTVDPSK</sequence>
<gene>
    <name evidence="3" type="ORF">DLM46_01640</name>
</gene>